<dbReference type="BioCyc" id="SESP1179773:BN6_RS34845-MONOMER"/>
<dbReference type="SUPFAM" id="SSF63829">
    <property type="entry name" value="Calcium-dependent phosphotriesterase"/>
    <property type="match status" value="1"/>
</dbReference>
<dbReference type="PATRIC" id="fig|1179773.3.peg.7292"/>
<dbReference type="InterPro" id="IPR012938">
    <property type="entry name" value="Glc/Sorbosone_DH"/>
</dbReference>
<feature type="region of interest" description="Disordered" evidence="1">
    <location>
        <begin position="26"/>
        <end position="76"/>
    </location>
</feature>
<evidence type="ECO:0000259" key="2">
    <source>
        <dbReference type="Pfam" id="PF07995"/>
    </source>
</evidence>
<gene>
    <name evidence="3" type="ordered locus">BN6_72170</name>
</gene>
<dbReference type="Proteomes" id="UP000006281">
    <property type="component" value="Chromosome"/>
</dbReference>
<dbReference type="RefSeq" id="WP_015104563.1">
    <property type="nucleotide sequence ID" value="NC_019673.1"/>
</dbReference>
<dbReference type="HOGENOM" id="CLU_012253_0_0_11"/>
<reference evidence="3 4" key="1">
    <citation type="journal article" date="2012" name="BMC Genomics">
        <title>Complete genome sequence of Saccharothrix espanaensis DSM 44229T and comparison to the other completely sequenced Pseudonocardiaceae.</title>
        <authorList>
            <person name="Strobel T."/>
            <person name="Al-Dilaimi A."/>
            <person name="Blom J."/>
            <person name="Gessner A."/>
            <person name="Kalinowski J."/>
            <person name="Luzhetska M."/>
            <person name="Puhler A."/>
            <person name="Szczepanowski R."/>
            <person name="Bechthold A."/>
            <person name="Ruckert C."/>
        </authorList>
    </citation>
    <scope>NUCLEOTIDE SEQUENCE [LARGE SCALE GENOMIC DNA]</scope>
    <source>
        <strain evidence="4">ATCC 51144 / DSM 44229 / JCM 9112 / NBRC 15066 / NRRL 15764</strain>
    </source>
</reference>
<sequence length="394" mass="39715">MSRLRGLLIGSAVGLLAVGCASFPDQPAPAGWSQAPALTPQAGPRPELPGELPSSPGQGQQPGQQPTPVPPPQGCKDFNPAVVGTCLSPVSGVALADVNQTTGAVTALATERTTGRLVRVTKDVDPVVVQTFEVDASTDGGLTSVTLSPTYPEDQLVYVYVTTATDNRVMRLAPNDVPKPVLTGIPKGPSGNRGSLAYDRTGALLVATGDAGNPASAADPESLAGKVLRIDSSGQPARGNPTAGSRVLASGLRSPGGMCVSADGTKTWVTDAAASAEQLYRVEAGKPLGNPAWSWPDKPGVSGCASLSNAVWVGTAGTPGTLVLPMGPDGGFTGKPEPFLDKENGFGRVGALVVVDDNTALIGTVNKNSGGTPVSSDDRVVIVVRDGAAGGSKD</sequence>
<dbReference type="EMBL" id="HE804045">
    <property type="protein sequence ID" value="CCH34452.1"/>
    <property type="molecule type" value="Genomic_DNA"/>
</dbReference>
<evidence type="ECO:0000313" key="4">
    <source>
        <dbReference type="Proteomes" id="UP000006281"/>
    </source>
</evidence>
<organism evidence="3 4">
    <name type="scientific">Saccharothrix espanaensis (strain ATCC 51144 / DSM 44229 / JCM 9112 / NBRC 15066 / NRRL 15764)</name>
    <dbReference type="NCBI Taxonomy" id="1179773"/>
    <lineage>
        <taxon>Bacteria</taxon>
        <taxon>Bacillati</taxon>
        <taxon>Actinomycetota</taxon>
        <taxon>Actinomycetes</taxon>
        <taxon>Pseudonocardiales</taxon>
        <taxon>Pseudonocardiaceae</taxon>
        <taxon>Saccharothrix</taxon>
    </lineage>
</organism>
<dbReference type="KEGG" id="sesp:BN6_72170"/>
<name>K0KA95_SACES</name>
<feature type="compositionally biased region" description="Low complexity" evidence="1">
    <location>
        <begin position="49"/>
        <end position="64"/>
    </location>
</feature>
<dbReference type="PROSITE" id="PS51257">
    <property type="entry name" value="PROKAR_LIPOPROTEIN"/>
    <property type="match status" value="1"/>
</dbReference>
<proteinExistence type="predicted"/>
<dbReference type="AlphaFoldDB" id="K0KA95"/>
<dbReference type="PANTHER" id="PTHR19328">
    <property type="entry name" value="HEDGEHOG-INTERACTING PROTEIN"/>
    <property type="match status" value="1"/>
</dbReference>
<feature type="domain" description="Glucose/Sorbosone dehydrogenase" evidence="2">
    <location>
        <begin position="106"/>
        <end position="294"/>
    </location>
</feature>
<accession>K0KA95</accession>
<evidence type="ECO:0000256" key="1">
    <source>
        <dbReference type="SAM" id="MobiDB-lite"/>
    </source>
</evidence>
<dbReference type="Pfam" id="PF07995">
    <property type="entry name" value="GSDH"/>
    <property type="match status" value="1"/>
</dbReference>
<dbReference type="PANTHER" id="PTHR19328:SF13">
    <property type="entry name" value="HIPL1 PROTEIN"/>
    <property type="match status" value="1"/>
</dbReference>
<dbReference type="STRING" id="1179773.BN6_72170"/>
<dbReference type="eggNOG" id="COG2133">
    <property type="taxonomic scope" value="Bacteria"/>
</dbReference>
<dbReference type="Gene3D" id="2.120.10.30">
    <property type="entry name" value="TolB, C-terminal domain"/>
    <property type="match status" value="1"/>
</dbReference>
<evidence type="ECO:0000313" key="3">
    <source>
        <dbReference type="EMBL" id="CCH34452.1"/>
    </source>
</evidence>
<keyword evidence="4" id="KW-1185">Reference proteome</keyword>
<protein>
    <submittedName>
        <fullName evidence="3">Glucose/sorbosone dehydrogenase-like protein</fullName>
    </submittedName>
</protein>
<dbReference type="InterPro" id="IPR011042">
    <property type="entry name" value="6-blade_b-propeller_TolB-like"/>
</dbReference>